<evidence type="ECO:0000256" key="3">
    <source>
        <dbReference type="ARBA" id="ARBA00005884"/>
    </source>
</evidence>
<keyword evidence="5" id="KW-0808">Transferase</keyword>
<dbReference type="GO" id="GO:0008270">
    <property type="term" value="F:zinc ion binding"/>
    <property type="evidence" value="ECO:0007669"/>
    <property type="project" value="UniProtKB-KW"/>
</dbReference>
<evidence type="ECO:0000256" key="7">
    <source>
        <dbReference type="ARBA" id="ARBA00022737"/>
    </source>
</evidence>
<evidence type="ECO:0000256" key="11">
    <source>
        <dbReference type="PROSITE-ProRule" id="PRU00175"/>
    </source>
</evidence>
<dbReference type="AlphaFoldDB" id="A0A836C6F8"/>
<keyword evidence="13" id="KW-0732">Signal</keyword>
<dbReference type="InterPro" id="IPR001841">
    <property type="entry name" value="Znf_RING"/>
</dbReference>
<reference evidence="16" key="1">
    <citation type="journal article" date="2020" name="bioRxiv">
        <title>Comparative genomics of Chlamydomonas.</title>
        <authorList>
            <person name="Craig R.J."/>
            <person name="Hasan A.R."/>
            <person name="Ness R.W."/>
            <person name="Keightley P.D."/>
        </authorList>
    </citation>
    <scope>NUCLEOTIDE SEQUENCE</scope>
    <source>
        <strain evidence="16">CCAP 11/70</strain>
    </source>
</reference>
<sequence length="318" mass="33052">MDDALLFALLLQLEEAQAAGDADAVAAVLMVLEEAQAEQGGPAAAASPASLAAASPSSSSSSAAAATAASLGAGSSWTLSSSDGGGYSSEQPSAATRPSRPDPPPFPTPPSLPTPSPVDLKLEDPTAPCAICLTTVLPRSHLASAEGCDHGMCYECLTAYVQGEVRRRKHPVPCCMAGGGCTRRLPRDTVLAALCDRQDFDRLEVRASAPQHQWLHCPHKTCATPMLHPEGGDLPEGQPAECPACRRAFCFRCNIPGWHKGLTCAQFQDLPPHLRCAEDAAALALAADQGWKRCHACKQARGGLGLGVCEVMPCHGTA</sequence>
<dbReference type="Pfam" id="PF01485">
    <property type="entry name" value="IBR"/>
    <property type="match status" value="1"/>
</dbReference>
<evidence type="ECO:0000313" key="16">
    <source>
        <dbReference type="EMBL" id="KAG2501088.1"/>
    </source>
</evidence>
<dbReference type="EMBL" id="JAEHOE010000002">
    <property type="protein sequence ID" value="KAG2501088.1"/>
    <property type="molecule type" value="Genomic_DNA"/>
</dbReference>
<dbReference type="InterPro" id="IPR031127">
    <property type="entry name" value="E3_UB_ligase_RBR"/>
</dbReference>
<dbReference type="Gene3D" id="3.30.40.10">
    <property type="entry name" value="Zinc/RING finger domain, C3HC4 (zinc finger)"/>
    <property type="match status" value="1"/>
</dbReference>
<dbReference type="GO" id="GO:0016567">
    <property type="term" value="P:protein ubiquitination"/>
    <property type="evidence" value="ECO:0007669"/>
    <property type="project" value="InterPro"/>
</dbReference>
<dbReference type="PROSITE" id="PS51873">
    <property type="entry name" value="TRIAD"/>
    <property type="match status" value="1"/>
</dbReference>
<dbReference type="InterPro" id="IPR017907">
    <property type="entry name" value="Znf_RING_CS"/>
</dbReference>
<evidence type="ECO:0000259" key="15">
    <source>
        <dbReference type="PROSITE" id="PS51873"/>
    </source>
</evidence>
<evidence type="ECO:0000256" key="12">
    <source>
        <dbReference type="SAM" id="MobiDB-lite"/>
    </source>
</evidence>
<dbReference type="SMART" id="SM00647">
    <property type="entry name" value="IBR"/>
    <property type="match status" value="1"/>
</dbReference>
<feature type="chain" id="PRO_5032323664" description="RBR-type E3 ubiquitin transferase" evidence="13">
    <location>
        <begin position="19"/>
        <end position="318"/>
    </location>
</feature>
<evidence type="ECO:0000256" key="2">
    <source>
        <dbReference type="ARBA" id="ARBA00003976"/>
    </source>
</evidence>
<dbReference type="SUPFAM" id="SSF57850">
    <property type="entry name" value="RING/U-box"/>
    <property type="match status" value="2"/>
</dbReference>
<dbReference type="PROSITE" id="PS00518">
    <property type="entry name" value="ZF_RING_1"/>
    <property type="match status" value="1"/>
</dbReference>
<gene>
    <name evidence="16" type="ORF">HYH03_000906</name>
</gene>
<comment type="similarity">
    <text evidence="3">Belongs to the RBR family. Ariadne subfamily.</text>
</comment>
<feature type="domain" description="RING-type" evidence="15">
    <location>
        <begin position="125"/>
        <end position="318"/>
    </location>
</feature>
<dbReference type="PANTHER" id="PTHR11685">
    <property type="entry name" value="RBR FAMILY RING FINGER AND IBR DOMAIN-CONTAINING"/>
    <property type="match status" value="1"/>
</dbReference>
<organism evidence="16 17">
    <name type="scientific">Edaphochlamys debaryana</name>
    <dbReference type="NCBI Taxonomy" id="47281"/>
    <lineage>
        <taxon>Eukaryota</taxon>
        <taxon>Viridiplantae</taxon>
        <taxon>Chlorophyta</taxon>
        <taxon>core chlorophytes</taxon>
        <taxon>Chlorophyceae</taxon>
        <taxon>CS clade</taxon>
        <taxon>Chlamydomonadales</taxon>
        <taxon>Chlamydomonadales incertae sedis</taxon>
        <taxon>Edaphochlamys</taxon>
    </lineage>
</organism>
<feature type="domain" description="RING-type" evidence="14">
    <location>
        <begin position="129"/>
        <end position="175"/>
    </location>
</feature>
<dbReference type="InterPro" id="IPR002867">
    <property type="entry name" value="IBR_dom"/>
</dbReference>
<comment type="caution">
    <text evidence="16">The sequence shown here is derived from an EMBL/GenBank/DDBJ whole genome shotgun (WGS) entry which is preliminary data.</text>
</comment>
<dbReference type="EC" id="2.3.2.31" evidence="4"/>
<evidence type="ECO:0000256" key="9">
    <source>
        <dbReference type="ARBA" id="ARBA00022786"/>
    </source>
</evidence>
<keyword evidence="7" id="KW-0677">Repeat</keyword>
<evidence type="ECO:0000256" key="6">
    <source>
        <dbReference type="ARBA" id="ARBA00022723"/>
    </source>
</evidence>
<evidence type="ECO:0000256" key="13">
    <source>
        <dbReference type="SAM" id="SignalP"/>
    </source>
</evidence>
<feature type="region of interest" description="Disordered" evidence="12">
    <location>
        <begin position="80"/>
        <end position="120"/>
    </location>
</feature>
<name>A0A836C6F8_9CHLO</name>
<comment type="function">
    <text evidence="2">Might act as an E3 ubiquitin-protein ligase, or as part of E3 complex, which accepts ubiquitin from specific E2 ubiquitin-conjugating enzymes and then transfers it to substrates.</text>
</comment>
<accession>A0A836C6F8</accession>
<proteinExistence type="inferred from homology"/>
<keyword evidence="10" id="KW-0862">Zinc</keyword>
<dbReference type="PROSITE" id="PS50089">
    <property type="entry name" value="ZF_RING_2"/>
    <property type="match status" value="1"/>
</dbReference>
<comment type="catalytic activity">
    <reaction evidence="1">
        <text>[E2 ubiquitin-conjugating enzyme]-S-ubiquitinyl-L-cysteine + [acceptor protein]-L-lysine = [E2 ubiquitin-conjugating enzyme]-L-cysteine + [acceptor protein]-N(6)-ubiquitinyl-L-lysine.</text>
        <dbReference type="EC" id="2.3.2.31"/>
    </reaction>
</comment>
<evidence type="ECO:0000256" key="1">
    <source>
        <dbReference type="ARBA" id="ARBA00001798"/>
    </source>
</evidence>
<evidence type="ECO:0000313" key="17">
    <source>
        <dbReference type="Proteomes" id="UP000612055"/>
    </source>
</evidence>
<dbReference type="InterPro" id="IPR044066">
    <property type="entry name" value="TRIAD_supradom"/>
</dbReference>
<feature type="compositionally biased region" description="Pro residues" evidence="12">
    <location>
        <begin position="101"/>
        <end position="116"/>
    </location>
</feature>
<dbReference type="GO" id="GO:0061630">
    <property type="term" value="F:ubiquitin protein ligase activity"/>
    <property type="evidence" value="ECO:0007669"/>
    <property type="project" value="UniProtKB-EC"/>
</dbReference>
<keyword evidence="8 11" id="KW-0863">Zinc-finger</keyword>
<evidence type="ECO:0000256" key="8">
    <source>
        <dbReference type="ARBA" id="ARBA00022771"/>
    </source>
</evidence>
<evidence type="ECO:0000256" key="5">
    <source>
        <dbReference type="ARBA" id="ARBA00022679"/>
    </source>
</evidence>
<evidence type="ECO:0000256" key="4">
    <source>
        <dbReference type="ARBA" id="ARBA00012251"/>
    </source>
</evidence>
<evidence type="ECO:0000256" key="10">
    <source>
        <dbReference type="ARBA" id="ARBA00022833"/>
    </source>
</evidence>
<keyword evidence="17" id="KW-1185">Reference proteome</keyword>
<keyword evidence="9" id="KW-0833">Ubl conjugation pathway</keyword>
<feature type="signal peptide" evidence="13">
    <location>
        <begin position="1"/>
        <end position="18"/>
    </location>
</feature>
<evidence type="ECO:0000259" key="14">
    <source>
        <dbReference type="PROSITE" id="PS50089"/>
    </source>
</evidence>
<dbReference type="InterPro" id="IPR013083">
    <property type="entry name" value="Znf_RING/FYVE/PHD"/>
</dbReference>
<dbReference type="Proteomes" id="UP000612055">
    <property type="component" value="Unassembled WGS sequence"/>
</dbReference>
<dbReference type="OrthoDB" id="541961at2759"/>
<keyword evidence="6" id="KW-0479">Metal-binding</keyword>
<protein>
    <recommendedName>
        <fullName evidence="4">RBR-type E3 ubiquitin transferase</fullName>
        <ecNumber evidence="4">2.3.2.31</ecNumber>
    </recommendedName>
</protein>